<evidence type="ECO:0000256" key="1">
    <source>
        <dbReference type="ARBA" id="ARBA00004937"/>
    </source>
</evidence>
<keyword evidence="3 7" id="KW-0313">Glucose metabolism</keyword>
<keyword evidence="11" id="KW-1185">Reference proteome</keyword>
<comment type="caution">
    <text evidence="7">Lacks conserved residue(s) required for the propagation of feature annotation.</text>
</comment>
<dbReference type="Gene3D" id="3.30.360.10">
    <property type="entry name" value="Dihydrodipicolinate Reductase, domain 2"/>
    <property type="match status" value="1"/>
</dbReference>
<dbReference type="AlphaFoldDB" id="A0A7K0DJC6"/>
<dbReference type="GO" id="GO:0004345">
    <property type="term" value="F:glucose-6-phosphate dehydrogenase activity"/>
    <property type="evidence" value="ECO:0007669"/>
    <property type="project" value="UniProtKB-UniRule"/>
</dbReference>
<dbReference type="PROSITE" id="PS00069">
    <property type="entry name" value="G6P_DEHYDROGENASE"/>
    <property type="match status" value="1"/>
</dbReference>
<keyword evidence="5 7" id="KW-0560">Oxidoreductase</keyword>
<feature type="domain" description="Glucose-6-phosphate dehydrogenase C-terminal" evidence="9">
    <location>
        <begin position="194"/>
        <end position="491"/>
    </location>
</feature>
<feature type="active site" description="Proton acceptor" evidence="7">
    <location>
        <position position="245"/>
    </location>
</feature>
<evidence type="ECO:0000256" key="5">
    <source>
        <dbReference type="ARBA" id="ARBA00023002"/>
    </source>
</evidence>
<keyword evidence="4 7" id="KW-0521">NADP</keyword>
<dbReference type="InterPro" id="IPR022674">
    <property type="entry name" value="G6P_DH_NAD-bd"/>
</dbReference>
<dbReference type="PANTHER" id="PTHR23429">
    <property type="entry name" value="GLUCOSE-6-PHOSPHATE 1-DEHYDROGENASE G6PD"/>
    <property type="match status" value="1"/>
</dbReference>
<evidence type="ECO:0000256" key="3">
    <source>
        <dbReference type="ARBA" id="ARBA00022526"/>
    </source>
</evidence>
<feature type="binding site" evidence="7">
    <location>
        <position position="183"/>
    </location>
    <ligand>
        <name>substrate</name>
    </ligand>
</feature>
<evidence type="ECO:0000259" key="8">
    <source>
        <dbReference type="Pfam" id="PF00479"/>
    </source>
</evidence>
<comment type="caution">
    <text evidence="10">The sequence shown here is derived from an EMBL/GenBank/DDBJ whole genome shotgun (WGS) entry which is preliminary data.</text>
</comment>
<dbReference type="GO" id="GO:0006006">
    <property type="term" value="P:glucose metabolic process"/>
    <property type="evidence" value="ECO:0007669"/>
    <property type="project" value="UniProtKB-KW"/>
</dbReference>
<dbReference type="HAMAP" id="MF_00966">
    <property type="entry name" value="G6PD"/>
    <property type="match status" value="1"/>
</dbReference>
<proteinExistence type="inferred from homology"/>
<comment type="function">
    <text evidence="7">Catalyzes the oxidation of glucose 6-phosphate to 6-phosphogluconolactone.</text>
</comment>
<feature type="domain" description="Glucose-6-phosphate dehydrogenase NAD-binding" evidence="8">
    <location>
        <begin position="13"/>
        <end position="192"/>
    </location>
</feature>
<evidence type="ECO:0000256" key="2">
    <source>
        <dbReference type="ARBA" id="ARBA00009975"/>
    </source>
</evidence>
<keyword evidence="6 7" id="KW-0119">Carbohydrate metabolism</keyword>
<dbReference type="SUPFAM" id="SSF55347">
    <property type="entry name" value="Glyceraldehyde-3-phosphate dehydrogenase-like, C-terminal domain"/>
    <property type="match status" value="1"/>
</dbReference>
<feature type="binding site" evidence="7">
    <location>
        <position position="187"/>
    </location>
    <ligand>
        <name>substrate</name>
    </ligand>
</feature>
<dbReference type="SUPFAM" id="SSF51735">
    <property type="entry name" value="NAD(P)-binding Rossmann-fold domains"/>
    <property type="match status" value="1"/>
</dbReference>
<feature type="binding site" evidence="7">
    <location>
        <begin position="93"/>
        <end position="94"/>
    </location>
    <ligand>
        <name>NADP(+)</name>
        <dbReference type="ChEBI" id="CHEBI:58349"/>
    </ligand>
</feature>
<dbReference type="PIRSF" id="PIRSF000110">
    <property type="entry name" value="G6PD"/>
    <property type="match status" value="1"/>
</dbReference>
<dbReference type="GO" id="GO:0009051">
    <property type="term" value="P:pentose-phosphate shunt, oxidative branch"/>
    <property type="evidence" value="ECO:0007669"/>
    <property type="project" value="TreeGrafter"/>
</dbReference>
<gene>
    <name evidence="7 10" type="primary">zwf</name>
    <name evidence="10" type="ORF">NRB56_13680</name>
</gene>
<feature type="binding site" evidence="7">
    <location>
        <position position="50"/>
    </location>
    <ligand>
        <name>NADP(+)</name>
        <dbReference type="ChEBI" id="CHEBI:58349"/>
    </ligand>
</feature>
<evidence type="ECO:0000313" key="11">
    <source>
        <dbReference type="Proteomes" id="UP000431401"/>
    </source>
</evidence>
<dbReference type="GO" id="GO:0005829">
    <property type="term" value="C:cytosol"/>
    <property type="evidence" value="ECO:0007669"/>
    <property type="project" value="TreeGrafter"/>
</dbReference>
<dbReference type="Proteomes" id="UP000431401">
    <property type="component" value="Unassembled WGS sequence"/>
</dbReference>
<dbReference type="InterPro" id="IPR022675">
    <property type="entry name" value="G6P_DH_C"/>
</dbReference>
<dbReference type="Pfam" id="PF00479">
    <property type="entry name" value="G6PD_N"/>
    <property type="match status" value="1"/>
</dbReference>
<sequence>MSASSRIGPCDIVVFGGTGDLAVRKLLPALYLRDRDGLLPRDTRIIGVSRAGLEDVGYRVKVSGELGHALPPGTADPLAIASFVRRLHHITLDVGGRFTTEEQAWRDLVVALADSGRTRVFYLACTPDLFGPICKNLRRWGLINPGARVVLEKPIGHDLASARRINDEVGSAFTEDRIFRIDHYLGKETVQNLLVLRFGNTLFEPLWNSGSIDHVQITVSESLGVGGRVGYYDDSGTARDMLQNHLLQLLCLVAMEPPVRLDPEAVRDRKLEVLRALAPLTGAAVGRATVRGQYTAGTVADRPVPGYIDELGGRPSATETFVACKAEVRNWRWAGVPFYLRTGKRLDRHAAEIVVQLRGVPHSIFPGVPPSALAPNRLVLRLYPDESVELHLTGKRPGPGELRLQPVPVRLDATGDGRSRFPGGYARLVDDVLRGDPTFFMRRDEVEAAWSWVEPILTAWSESDCPPVQYAAGTAGPDAAADLLERDGRSWA</sequence>
<evidence type="ECO:0000259" key="9">
    <source>
        <dbReference type="Pfam" id="PF02781"/>
    </source>
</evidence>
<dbReference type="NCBIfam" id="TIGR00871">
    <property type="entry name" value="zwf"/>
    <property type="match status" value="1"/>
</dbReference>
<accession>A0A7K0DJC6</accession>
<evidence type="ECO:0000256" key="4">
    <source>
        <dbReference type="ARBA" id="ARBA00022857"/>
    </source>
</evidence>
<dbReference type="PRINTS" id="PR00079">
    <property type="entry name" value="G6PDHDRGNASE"/>
</dbReference>
<dbReference type="GO" id="GO:0050661">
    <property type="term" value="F:NADP binding"/>
    <property type="evidence" value="ECO:0007669"/>
    <property type="project" value="UniProtKB-UniRule"/>
</dbReference>
<protein>
    <recommendedName>
        <fullName evidence="7">Glucose-6-phosphate 1-dehydrogenase</fullName>
        <shortName evidence="7">G6PD</shortName>
        <ecNumber evidence="7">1.1.1.49</ecNumber>
    </recommendedName>
</protein>
<feature type="binding site" evidence="7">
    <location>
        <position position="153"/>
    </location>
    <ligand>
        <name>NADP(+)</name>
        <dbReference type="ChEBI" id="CHEBI:58349"/>
    </ligand>
</feature>
<comment type="pathway">
    <text evidence="1 7">Carbohydrate degradation; pentose phosphate pathway; D-ribulose 5-phosphate from D-glucose 6-phosphate (oxidative stage): step 1/3.</text>
</comment>
<dbReference type="EC" id="1.1.1.49" evidence="7"/>
<dbReference type="InterPro" id="IPR019796">
    <property type="entry name" value="G6P_DH_AS"/>
</dbReference>
<feature type="binding site" evidence="7">
    <location>
        <position position="221"/>
    </location>
    <ligand>
        <name>substrate</name>
    </ligand>
</feature>
<comment type="catalytic activity">
    <reaction evidence="7">
        <text>D-glucose 6-phosphate + NADP(+) = 6-phospho-D-glucono-1,5-lactone + NADPH + H(+)</text>
        <dbReference type="Rhea" id="RHEA:15841"/>
        <dbReference type="ChEBI" id="CHEBI:15378"/>
        <dbReference type="ChEBI" id="CHEBI:57783"/>
        <dbReference type="ChEBI" id="CHEBI:57955"/>
        <dbReference type="ChEBI" id="CHEBI:58349"/>
        <dbReference type="ChEBI" id="CHEBI:61548"/>
        <dbReference type="EC" id="1.1.1.49"/>
    </reaction>
</comment>
<dbReference type="Pfam" id="PF02781">
    <property type="entry name" value="G6PD_C"/>
    <property type="match status" value="1"/>
</dbReference>
<dbReference type="RefSeq" id="WP_153339698.1">
    <property type="nucleotide sequence ID" value="NZ_WEGI01000003.1"/>
</dbReference>
<dbReference type="EMBL" id="WEGI01000003">
    <property type="protein sequence ID" value="MQY25809.1"/>
    <property type="molecule type" value="Genomic_DNA"/>
</dbReference>
<dbReference type="UniPathway" id="UPA00115">
    <property type="reaction ID" value="UER00408"/>
</dbReference>
<dbReference type="PANTHER" id="PTHR23429:SF0">
    <property type="entry name" value="GLUCOSE-6-PHOSPHATE 1-DEHYDROGENASE"/>
    <property type="match status" value="1"/>
</dbReference>
<feature type="binding site" evidence="7">
    <location>
        <position position="344"/>
    </location>
    <ligand>
        <name>substrate</name>
    </ligand>
</feature>
<evidence type="ECO:0000256" key="7">
    <source>
        <dbReference type="HAMAP-Rule" id="MF_00966"/>
    </source>
</evidence>
<dbReference type="InterPro" id="IPR001282">
    <property type="entry name" value="G6P_DH"/>
</dbReference>
<dbReference type="Gene3D" id="3.40.50.720">
    <property type="entry name" value="NAD(P)-binding Rossmann-like Domain"/>
    <property type="match status" value="1"/>
</dbReference>
<evidence type="ECO:0000313" key="10">
    <source>
        <dbReference type="EMBL" id="MQY25809.1"/>
    </source>
</evidence>
<dbReference type="OrthoDB" id="9802739at2"/>
<reference evidence="10 11" key="1">
    <citation type="submission" date="2019-10" db="EMBL/GenBank/DDBJ databases">
        <title>Nocardia macrotermitis sp. nov. and Nocardia aurantia sp. nov., isolated from the gut of fungus growing-termite Macrotermes natalensis.</title>
        <authorList>
            <person name="Benndorf R."/>
            <person name="Schwitalla J."/>
            <person name="Martin K."/>
            <person name="De Beer W."/>
            <person name="Kaster A.-K."/>
            <person name="Vollmers J."/>
            <person name="Poulsen M."/>
            <person name="Beemelmanns C."/>
        </authorList>
    </citation>
    <scope>NUCLEOTIDE SEQUENCE [LARGE SCALE GENOMIC DNA]</scope>
    <source>
        <strain evidence="10 11">RB56</strain>
    </source>
</reference>
<organism evidence="10 11">
    <name type="scientific">Nocardia aurantia</name>
    <dbReference type="NCBI Taxonomy" id="2585199"/>
    <lineage>
        <taxon>Bacteria</taxon>
        <taxon>Bacillati</taxon>
        <taxon>Actinomycetota</taxon>
        <taxon>Actinomycetes</taxon>
        <taxon>Mycobacteriales</taxon>
        <taxon>Nocardiaceae</taxon>
        <taxon>Nocardia</taxon>
    </lineage>
</organism>
<evidence type="ECO:0000256" key="6">
    <source>
        <dbReference type="ARBA" id="ARBA00023277"/>
    </source>
</evidence>
<feature type="binding site" evidence="7">
    <location>
        <position position="240"/>
    </location>
    <ligand>
        <name>substrate</name>
    </ligand>
</feature>
<dbReference type="InterPro" id="IPR036291">
    <property type="entry name" value="NAD(P)-bd_dom_sf"/>
</dbReference>
<name>A0A7K0DJC6_9NOCA</name>
<comment type="similarity">
    <text evidence="2 7">Belongs to the glucose-6-phosphate dehydrogenase family.</text>
</comment>